<comment type="caution">
    <text evidence="1">The sequence shown here is derived from an EMBL/GenBank/DDBJ whole genome shotgun (WGS) entry which is preliminary data.</text>
</comment>
<keyword evidence="1" id="KW-0548">Nucleotidyltransferase</keyword>
<keyword evidence="1" id="KW-0808">Transferase</keyword>
<gene>
    <name evidence="1" type="ORF">EPI10_011560</name>
</gene>
<keyword evidence="2" id="KW-1185">Reference proteome</keyword>
<evidence type="ECO:0000313" key="1">
    <source>
        <dbReference type="EMBL" id="KAA3477687.1"/>
    </source>
</evidence>
<organism evidence="1 2">
    <name type="scientific">Gossypium australe</name>
    <dbReference type="NCBI Taxonomy" id="47621"/>
    <lineage>
        <taxon>Eukaryota</taxon>
        <taxon>Viridiplantae</taxon>
        <taxon>Streptophyta</taxon>
        <taxon>Embryophyta</taxon>
        <taxon>Tracheophyta</taxon>
        <taxon>Spermatophyta</taxon>
        <taxon>Magnoliopsida</taxon>
        <taxon>eudicotyledons</taxon>
        <taxon>Gunneridae</taxon>
        <taxon>Pentapetalae</taxon>
        <taxon>rosids</taxon>
        <taxon>malvids</taxon>
        <taxon>Malvales</taxon>
        <taxon>Malvaceae</taxon>
        <taxon>Malvoideae</taxon>
        <taxon>Gossypium</taxon>
    </lineage>
</organism>
<dbReference type="EMBL" id="SMMG02000004">
    <property type="protein sequence ID" value="KAA3477687.1"/>
    <property type="molecule type" value="Genomic_DNA"/>
</dbReference>
<evidence type="ECO:0000313" key="2">
    <source>
        <dbReference type="Proteomes" id="UP000325315"/>
    </source>
</evidence>
<name>A0A5B6W975_9ROSI</name>
<proteinExistence type="predicted"/>
<dbReference type="OrthoDB" id="998851at2759"/>
<dbReference type="AlphaFoldDB" id="A0A5B6W975"/>
<reference evidence="2" key="1">
    <citation type="journal article" date="2019" name="Plant Biotechnol. J.">
        <title>Genome sequencing of the Australian wild diploid species Gossypium australe highlights disease resistance and delayed gland morphogenesis.</title>
        <authorList>
            <person name="Cai Y."/>
            <person name="Cai X."/>
            <person name="Wang Q."/>
            <person name="Wang P."/>
            <person name="Zhang Y."/>
            <person name="Cai C."/>
            <person name="Xu Y."/>
            <person name="Wang K."/>
            <person name="Zhou Z."/>
            <person name="Wang C."/>
            <person name="Geng S."/>
            <person name="Li B."/>
            <person name="Dong Q."/>
            <person name="Hou Y."/>
            <person name="Wang H."/>
            <person name="Ai P."/>
            <person name="Liu Z."/>
            <person name="Yi F."/>
            <person name="Sun M."/>
            <person name="An G."/>
            <person name="Cheng J."/>
            <person name="Zhang Y."/>
            <person name="Shi Q."/>
            <person name="Xie Y."/>
            <person name="Shi X."/>
            <person name="Chang Y."/>
            <person name="Huang F."/>
            <person name="Chen Y."/>
            <person name="Hong S."/>
            <person name="Mi L."/>
            <person name="Sun Q."/>
            <person name="Zhang L."/>
            <person name="Zhou B."/>
            <person name="Peng R."/>
            <person name="Zhang X."/>
            <person name="Liu F."/>
        </authorList>
    </citation>
    <scope>NUCLEOTIDE SEQUENCE [LARGE SCALE GENOMIC DNA]</scope>
    <source>
        <strain evidence="2">cv. PA1801</strain>
    </source>
</reference>
<dbReference type="Proteomes" id="UP000325315">
    <property type="component" value="Unassembled WGS sequence"/>
</dbReference>
<protein>
    <submittedName>
        <fullName evidence="1">Reverse transcriptase</fullName>
    </submittedName>
</protein>
<dbReference type="GO" id="GO:0003964">
    <property type="term" value="F:RNA-directed DNA polymerase activity"/>
    <property type="evidence" value="ECO:0007669"/>
    <property type="project" value="UniProtKB-KW"/>
</dbReference>
<sequence length="186" mass="21973">MLFFWQNRVGDIQRSIWAVKGLLLKGCCWHVGDGKSISIWNASWLLGDQPYIVQSPRVNGIVNVANLIDERYGIWKEDVVNRTFLEHEARRILSRLLNNNIRERLDRGVANPLWWDMFMNFSVQHKCYKVKLALNMEADKEELFWEQQARANWLRMGDRNTAFFHNLATQRKRRNTIKILEDGRGG</sequence>
<keyword evidence="1" id="KW-0695">RNA-directed DNA polymerase</keyword>
<accession>A0A5B6W975</accession>